<dbReference type="Proteomes" id="UP000007798">
    <property type="component" value="Unassembled WGS sequence"/>
</dbReference>
<dbReference type="FunCoup" id="B4NMX4">
    <property type="interactions" value="718"/>
</dbReference>
<dbReference type="STRING" id="7260.B4NMX4"/>
<dbReference type="PANTHER" id="PTHR21404:SF3">
    <property type="entry name" value="SMALL RNA 2'-O-METHYLTRANSFERASE"/>
    <property type="match status" value="1"/>
</dbReference>
<comment type="similarity">
    <text evidence="2">Belongs to the methyltransferase superfamily. HEN1 family.</text>
</comment>
<evidence type="ECO:0000256" key="4">
    <source>
        <dbReference type="ARBA" id="ARBA00022603"/>
    </source>
</evidence>
<dbReference type="PANTHER" id="PTHR21404">
    <property type="entry name" value="HEN1"/>
    <property type="match status" value="1"/>
</dbReference>
<evidence type="ECO:0000256" key="10">
    <source>
        <dbReference type="ARBA" id="ARBA00023158"/>
    </source>
</evidence>
<keyword evidence="6" id="KW-0949">S-adenosyl-L-methionine</keyword>
<dbReference type="HOGENOM" id="CLU_044646_1_0_1"/>
<keyword evidence="4 14" id="KW-0489">Methyltransferase</keyword>
<organism evidence="14 15">
    <name type="scientific">Drosophila willistoni</name>
    <name type="common">Fruit fly</name>
    <dbReference type="NCBI Taxonomy" id="7260"/>
    <lineage>
        <taxon>Eukaryota</taxon>
        <taxon>Metazoa</taxon>
        <taxon>Ecdysozoa</taxon>
        <taxon>Arthropoda</taxon>
        <taxon>Hexapoda</taxon>
        <taxon>Insecta</taxon>
        <taxon>Pterygota</taxon>
        <taxon>Neoptera</taxon>
        <taxon>Endopterygota</taxon>
        <taxon>Diptera</taxon>
        <taxon>Brachycera</taxon>
        <taxon>Muscomorpha</taxon>
        <taxon>Ephydroidea</taxon>
        <taxon>Drosophilidae</taxon>
        <taxon>Drosophila</taxon>
        <taxon>Sophophora</taxon>
    </lineage>
</organism>
<dbReference type="GO" id="GO:0001510">
    <property type="term" value="P:RNA methylation"/>
    <property type="evidence" value="ECO:0007669"/>
    <property type="project" value="EnsemblMetazoa"/>
</dbReference>
<name>B4NMX4_DROWI</name>
<protein>
    <recommendedName>
        <fullName evidence="3">Small RNA 2'-O-methyltransferase</fullName>
        <ecNumber evidence="11">2.1.1.386</ecNumber>
    </recommendedName>
</protein>
<evidence type="ECO:0000313" key="15">
    <source>
        <dbReference type="Proteomes" id="UP000007798"/>
    </source>
</evidence>
<dbReference type="InParanoid" id="B4NMX4"/>
<accession>B4NMX4</accession>
<dbReference type="InterPro" id="IPR029063">
    <property type="entry name" value="SAM-dependent_MTases_sf"/>
</dbReference>
<dbReference type="OrthoDB" id="2154311at2759"/>
<dbReference type="InterPro" id="IPR026610">
    <property type="entry name" value="Hen1"/>
</dbReference>
<dbReference type="PhylomeDB" id="B4NMX4"/>
<dbReference type="FunFam" id="3.40.50.150:FF:000124">
    <property type="entry name" value="HEN methyltransferase 1"/>
    <property type="match status" value="1"/>
</dbReference>
<keyword evidence="9" id="KW-0694">RNA-binding</keyword>
<evidence type="ECO:0000256" key="11">
    <source>
        <dbReference type="ARBA" id="ARBA00035025"/>
    </source>
</evidence>
<dbReference type="GO" id="GO:0090486">
    <property type="term" value="F:small RNA 2'-O-methyltransferase activity"/>
    <property type="evidence" value="ECO:0007669"/>
    <property type="project" value="UniProtKB-EC"/>
</dbReference>
<evidence type="ECO:0000256" key="13">
    <source>
        <dbReference type="SAM" id="MobiDB-lite"/>
    </source>
</evidence>
<dbReference type="EMBL" id="CH964282">
    <property type="protein sequence ID" value="EDW85713.1"/>
    <property type="molecule type" value="Genomic_DNA"/>
</dbReference>
<feature type="region of interest" description="Disordered" evidence="13">
    <location>
        <begin position="354"/>
        <end position="385"/>
    </location>
</feature>
<keyword evidence="15" id="KW-1185">Reference proteome</keyword>
<evidence type="ECO:0000256" key="1">
    <source>
        <dbReference type="ARBA" id="ARBA00001946"/>
    </source>
</evidence>
<evidence type="ECO:0000256" key="5">
    <source>
        <dbReference type="ARBA" id="ARBA00022679"/>
    </source>
</evidence>
<dbReference type="KEGG" id="dwi:6652488"/>
<evidence type="ECO:0000256" key="3">
    <source>
        <dbReference type="ARBA" id="ARBA00021330"/>
    </source>
</evidence>
<evidence type="ECO:0000256" key="2">
    <source>
        <dbReference type="ARBA" id="ARBA00009026"/>
    </source>
</evidence>
<reference evidence="14 15" key="1">
    <citation type="journal article" date="2007" name="Nature">
        <title>Evolution of genes and genomes on the Drosophila phylogeny.</title>
        <authorList>
            <consortium name="Drosophila 12 Genomes Consortium"/>
            <person name="Clark A.G."/>
            <person name="Eisen M.B."/>
            <person name="Smith D.R."/>
            <person name="Bergman C.M."/>
            <person name="Oliver B."/>
            <person name="Markow T.A."/>
            <person name="Kaufman T.C."/>
            <person name="Kellis M."/>
            <person name="Gelbart W."/>
            <person name="Iyer V.N."/>
            <person name="Pollard D.A."/>
            <person name="Sackton T.B."/>
            <person name="Larracuente A.M."/>
            <person name="Singh N.D."/>
            <person name="Abad J.P."/>
            <person name="Abt D.N."/>
            <person name="Adryan B."/>
            <person name="Aguade M."/>
            <person name="Akashi H."/>
            <person name="Anderson W.W."/>
            <person name="Aquadro C.F."/>
            <person name="Ardell D.H."/>
            <person name="Arguello R."/>
            <person name="Artieri C.G."/>
            <person name="Barbash D.A."/>
            <person name="Barker D."/>
            <person name="Barsanti P."/>
            <person name="Batterham P."/>
            <person name="Batzoglou S."/>
            <person name="Begun D."/>
            <person name="Bhutkar A."/>
            <person name="Blanco E."/>
            <person name="Bosak S.A."/>
            <person name="Bradley R.K."/>
            <person name="Brand A.D."/>
            <person name="Brent M.R."/>
            <person name="Brooks A.N."/>
            <person name="Brown R.H."/>
            <person name="Butlin R.K."/>
            <person name="Caggese C."/>
            <person name="Calvi B.R."/>
            <person name="Bernardo de Carvalho A."/>
            <person name="Caspi A."/>
            <person name="Castrezana S."/>
            <person name="Celniker S.E."/>
            <person name="Chang J.L."/>
            <person name="Chapple C."/>
            <person name="Chatterji S."/>
            <person name="Chinwalla A."/>
            <person name="Civetta A."/>
            <person name="Clifton S.W."/>
            <person name="Comeron J.M."/>
            <person name="Costello J.C."/>
            <person name="Coyne J.A."/>
            <person name="Daub J."/>
            <person name="David R.G."/>
            <person name="Delcher A.L."/>
            <person name="Delehaunty K."/>
            <person name="Do C.B."/>
            <person name="Ebling H."/>
            <person name="Edwards K."/>
            <person name="Eickbush T."/>
            <person name="Evans J.D."/>
            <person name="Filipski A."/>
            <person name="Findeiss S."/>
            <person name="Freyhult E."/>
            <person name="Fulton L."/>
            <person name="Fulton R."/>
            <person name="Garcia A.C."/>
            <person name="Gardiner A."/>
            <person name="Garfield D.A."/>
            <person name="Garvin B.E."/>
            <person name="Gibson G."/>
            <person name="Gilbert D."/>
            <person name="Gnerre S."/>
            <person name="Godfrey J."/>
            <person name="Good R."/>
            <person name="Gotea V."/>
            <person name="Gravely B."/>
            <person name="Greenberg A.J."/>
            <person name="Griffiths-Jones S."/>
            <person name="Gross S."/>
            <person name="Guigo R."/>
            <person name="Gustafson E.A."/>
            <person name="Haerty W."/>
            <person name="Hahn M.W."/>
            <person name="Halligan D.L."/>
            <person name="Halpern A.L."/>
            <person name="Halter G.M."/>
            <person name="Han M.V."/>
            <person name="Heger A."/>
            <person name="Hillier L."/>
            <person name="Hinrichs A.S."/>
            <person name="Holmes I."/>
            <person name="Hoskins R.A."/>
            <person name="Hubisz M.J."/>
            <person name="Hultmark D."/>
            <person name="Huntley M.A."/>
            <person name="Jaffe D.B."/>
            <person name="Jagadeeshan S."/>
            <person name="Jeck W.R."/>
            <person name="Johnson J."/>
            <person name="Jones C.D."/>
            <person name="Jordan W.C."/>
            <person name="Karpen G.H."/>
            <person name="Kataoka E."/>
            <person name="Keightley P.D."/>
            <person name="Kheradpour P."/>
            <person name="Kirkness E.F."/>
            <person name="Koerich L.B."/>
            <person name="Kristiansen K."/>
            <person name="Kudrna D."/>
            <person name="Kulathinal R.J."/>
            <person name="Kumar S."/>
            <person name="Kwok R."/>
            <person name="Lander E."/>
            <person name="Langley C.H."/>
            <person name="Lapoint R."/>
            <person name="Lazzaro B.P."/>
            <person name="Lee S.J."/>
            <person name="Levesque L."/>
            <person name="Li R."/>
            <person name="Lin C.F."/>
            <person name="Lin M.F."/>
            <person name="Lindblad-Toh K."/>
            <person name="Llopart A."/>
            <person name="Long M."/>
            <person name="Low L."/>
            <person name="Lozovsky E."/>
            <person name="Lu J."/>
            <person name="Luo M."/>
            <person name="Machado C.A."/>
            <person name="Makalowski W."/>
            <person name="Marzo M."/>
            <person name="Matsuda M."/>
            <person name="Matzkin L."/>
            <person name="McAllister B."/>
            <person name="McBride C.S."/>
            <person name="McKernan B."/>
            <person name="McKernan K."/>
            <person name="Mendez-Lago M."/>
            <person name="Minx P."/>
            <person name="Mollenhauer M.U."/>
            <person name="Montooth K."/>
            <person name="Mount S.M."/>
            <person name="Mu X."/>
            <person name="Myers E."/>
            <person name="Negre B."/>
            <person name="Newfeld S."/>
            <person name="Nielsen R."/>
            <person name="Noor M.A."/>
            <person name="O'Grady P."/>
            <person name="Pachter L."/>
            <person name="Papaceit M."/>
            <person name="Parisi M.J."/>
            <person name="Parisi M."/>
            <person name="Parts L."/>
            <person name="Pedersen J.S."/>
            <person name="Pesole G."/>
            <person name="Phillippy A.M."/>
            <person name="Ponting C.P."/>
            <person name="Pop M."/>
            <person name="Porcelli D."/>
            <person name="Powell J.R."/>
            <person name="Prohaska S."/>
            <person name="Pruitt K."/>
            <person name="Puig M."/>
            <person name="Quesneville H."/>
            <person name="Ram K.R."/>
            <person name="Rand D."/>
            <person name="Rasmussen M.D."/>
            <person name="Reed L.K."/>
            <person name="Reenan R."/>
            <person name="Reily A."/>
            <person name="Remington K.A."/>
            <person name="Rieger T.T."/>
            <person name="Ritchie M.G."/>
            <person name="Robin C."/>
            <person name="Rogers Y.H."/>
            <person name="Rohde C."/>
            <person name="Rozas J."/>
            <person name="Rubenfield M.J."/>
            <person name="Ruiz A."/>
            <person name="Russo S."/>
            <person name="Salzberg S.L."/>
            <person name="Sanchez-Gracia A."/>
            <person name="Saranga D.J."/>
            <person name="Sato H."/>
            <person name="Schaeffer S.W."/>
            <person name="Schatz M.C."/>
            <person name="Schlenke T."/>
            <person name="Schwartz R."/>
            <person name="Segarra C."/>
            <person name="Singh R.S."/>
            <person name="Sirot L."/>
            <person name="Sirota M."/>
            <person name="Sisneros N.B."/>
            <person name="Smith C.D."/>
            <person name="Smith T.F."/>
            <person name="Spieth J."/>
            <person name="Stage D.E."/>
            <person name="Stark A."/>
            <person name="Stephan W."/>
            <person name="Strausberg R.L."/>
            <person name="Strempel S."/>
            <person name="Sturgill D."/>
            <person name="Sutton G."/>
            <person name="Sutton G.G."/>
            <person name="Tao W."/>
            <person name="Teichmann S."/>
            <person name="Tobari Y.N."/>
            <person name="Tomimura Y."/>
            <person name="Tsolas J.M."/>
            <person name="Valente V.L."/>
            <person name="Venter E."/>
            <person name="Venter J.C."/>
            <person name="Vicario S."/>
            <person name="Vieira F.G."/>
            <person name="Vilella A.J."/>
            <person name="Villasante A."/>
            <person name="Walenz B."/>
            <person name="Wang J."/>
            <person name="Wasserman M."/>
            <person name="Watts T."/>
            <person name="Wilson D."/>
            <person name="Wilson R.K."/>
            <person name="Wing R.A."/>
            <person name="Wolfner M.F."/>
            <person name="Wong A."/>
            <person name="Wong G.K."/>
            <person name="Wu C.I."/>
            <person name="Wu G."/>
            <person name="Yamamoto D."/>
            <person name="Yang H.P."/>
            <person name="Yang S.P."/>
            <person name="Yorke J.A."/>
            <person name="Yoshida K."/>
            <person name="Zdobnov E."/>
            <person name="Zhang P."/>
            <person name="Zhang Y."/>
            <person name="Zimin A.V."/>
            <person name="Baldwin J."/>
            <person name="Abdouelleil A."/>
            <person name="Abdulkadir J."/>
            <person name="Abebe A."/>
            <person name="Abera B."/>
            <person name="Abreu J."/>
            <person name="Acer S.C."/>
            <person name="Aftuck L."/>
            <person name="Alexander A."/>
            <person name="An P."/>
            <person name="Anderson E."/>
            <person name="Anderson S."/>
            <person name="Arachi H."/>
            <person name="Azer M."/>
            <person name="Bachantsang P."/>
            <person name="Barry A."/>
            <person name="Bayul T."/>
            <person name="Berlin A."/>
            <person name="Bessette D."/>
            <person name="Bloom T."/>
            <person name="Blye J."/>
            <person name="Boguslavskiy L."/>
            <person name="Bonnet C."/>
            <person name="Boukhgalter B."/>
            <person name="Bourzgui I."/>
            <person name="Brown A."/>
            <person name="Cahill P."/>
            <person name="Channer S."/>
            <person name="Cheshatsang Y."/>
            <person name="Chuda L."/>
            <person name="Citroen M."/>
            <person name="Collymore A."/>
            <person name="Cooke P."/>
            <person name="Costello M."/>
            <person name="D'Aco K."/>
            <person name="Daza R."/>
            <person name="De Haan G."/>
            <person name="DeGray S."/>
            <person name="DeMaso C."/>
            <person name="Dhargay N."/>
            <person name="Dooley K."/>
            <person name="Dooley E."/>
            <person name="Doricent M."/>
            <person name="Dorje P."/>
            <person name="Dorjee K."/>
            <person name="Dupes A."/>
            <person name="Elong R."/>
            <person name="Falk J."/>
            <person name="Farina A."/>
            <person name="Faro S."/>
            <person name="Ferguson D."/>
            <person name="Fisher S."/>
            <person name="Foley C.D."/>
            <person name="Franke A."/>
            <person name="Friedrich D."/>
            <person name="Gadbois L."/>
            <person name="Gearin G."/>
            <person name="Gearin C.R."/>
            <person name="Giannoukos G."/>
            <person name="Goode T."/>
            <person name="Graham J."/>
            <person name="Grandbois E."/>
            <person name="Grewal S."/>
            <person name="Gyaltsen K."/>
            <person name="Hafez N."/>
            <person name="Hagos B."/>
            <person name="Hall J."/>
            <person name="Henson C."/>
            <person name="Hollinger A."/>
            <person name="Honan T."/>
            <person name="Huard M.D."/>
            <person name="Hughes L."/>
            <person name="Hurhula B."/>
            <person name="Husby M.E."/>
            <person name="Kamat A."/>
            <person name="Kanga B."/>
            <person name="Kashin S."/>
            <person name="Khazanovich D."/>
            <person name="Kisner P."/>
            <person name="Lance K."/>
            <person name="Lara M."/>
            <person name="Lee W."/>
            <person name="Lennon N."/>
            <person name="Letendre F."/>
            <person name="LeVine R."/>
            <person name="Lipovsky A."/>
            <person name="Liu X."/>
            <person name="Liu J."/>
            <person name="Liu S."/>
            <person name="Lokyitsang T."/>
            <person name="Lokyitsang Y."/>
            <person name="Lubonja R."/>
            <person name="Lui A."/>
            <person name="MacDonald P."/>
            <person name="Magnisalis V."/>
            <person name="Maru K."/>
            <person name="Matthews C."/>
            <person name="McCusker W."/>
            <person name="McDonough S."/>
            <person name="Mehta T."/>
            <person name="Meldrim J."/>
            <person name="Meneus L."/>
            <person name="Mihai O."/>
            <person name="Mihalev A."/>
            <person name="Mihova T."/>
            <person name="Mittelman R."/>
            <person name="Mlenga V."/>
            <person name="Montmayeur A."/>
            <person name="Mulrain L."/>
            <person name="Navidi A."/>
            <person name="Naylor J."/>
            <person name="Negash T."/>
            <person name="Nguyen T."/>
            <person name="Nguyen N."/>
            <person name="Nicol R."/>
            <person name="Norbu C."/>
            <person name="Norbu N."/>
            <person name="Novod N."/>
            <person name="O'Neill B."/>
            <person name="Osman S."/>
            <person name="Markiewicz E."/>
            <person name="Oyono O.L."/>
            <person name="Patti C."/>
            <person name="Phunkhang P."/>
            <person name="Pierre F."/>
            <person name="Priest M."/>
            <person name="Raghuraman S."/>
            <person name="Rege F."/>
            <person name="Reyes R."/>
            <person name="Rise C."/>
            <person name="Rogov P."/>
            <person name="Ross K."/>
            <person name="Ryan E."/>
            <person name="Settipalli S."/>
            <person name="Shea T."/>
            <person name="Sherpa N."/>
            <person name="Shi L."/>
            <person name="Shih D."/>
            <person name="Sparrow T."/>
            <person name="Spaulding J."/>
            <person name="Stalker J."/>
            <person name="Stange-Thomann N."/>
            <person name="Stavropoulos S."/>
            <person name="Stone C."/>
            <person name="Strader C."/>
            <person name="Tesfaye S."/>
            <person name="Thomson T."/>
            <person name="Thoulutsang Y."/>
            <person name="Thoulutsang D."/>
            <person name="Topham K."/>
            <person name="Topping I."/>
            <person name="Tsamla T."/>
            <person name="Vassiliev H."/>
            <person name="Vo A."/>
            <person name="Wangchuk T."/>
            <person name="Wangdi T."/>
            <person name="Weiand M."/>
            <person name="Wilkinson J."/>
            <person name="Wilson A."/>
            <person name="Yadav S."/>
            <person name="Young G."/>
            <person name="Yu Q."/>
            <person name="Zembek L."/>
            <person name="Zhong D."/>
            <person name="Zimmer A."/>
            <person name="Zwirko Z."/>
            <person name="Jaffe D.B."/>
            <person name="Alvarez P."/>
            <person name="Brockman W."/>
            <person name="Butler J."/>
            <person name="Chin C."/>
            <person name="Gnerre S."/>
            <person name="Grabherr M."/>
            <person name="Kleber M."/>
            <person name="Mauceli E."/>
            <person name="MacCallum I."/>
        </authorList>
    </citation>
    <scope>NUCLEOTIDE SEQUENCE [LARGE SCALE GENOMIC DNA]</scope>
    <source>
        <strain evidence="15">Tucson 14030-0811.24</strain>
    </source>
</reference>
<proteinExistence type="inferred from homology"/>
<dbReference type="GO" id="GO:0034587">
    <property type="term" value="P:piRNA processing"/>
    <property type="evidence" value="ECO:0007669"/>
    <property type="project" value="EnsemblMetazoa"/>
</dbReference>
<dbReference type="GO" id="GO:0005634">
    <property type="term" value="C:nucleus"/>
    <property type="evidence" value="ECO:0007669"/>
    <property type="project" value="TreeGrafter"/>
</dbReference>
<gene>
    <name evidence="14" type="primary">Dwil\GK23005</name>
    <name evidence="14" type="ORF">Dwil_GK23005</name>
</gene>
<dbReference type="GO" id="GO:0046872">
    <property type="term" value="F:metal ion binding"/>
    <property type="evidence" value="ECO:0007669"/>
    <property type="project" value="UniProtKB-KW"/>
</dbReference>
<evidence type="ECO:0000256" key="8">
    <source>
        <dbReference type="ARBA" id="ARBA00022842"/>
    </source>
</evidence>
<sequence length="385" mass="45056">MFSYKMPCGVLHTDTQMTDTEVSFTPRLWEQRYCAVIQILEDPRWAPKIKSVIDFGCSEMKLFQLMRRIETIEKILEVDIDEDVLKKNVLFIKPLVADYVRRRKRPLHVDVLQGSVAESSQELQSIDAVVALELIEHVYDDVLSKIPTNIFGFMQPKLVIISTPNSDYNVIFTRFKPLLSNGFRHHDHKFEWTREQFKSWCLEIVDKYPNYMFSLLGLGDPPEGYTTVGHATQMVIFVRKDLLDMPLLTPLIDQSALAEIKSYKLLHSIDFPYFVDTRTKEDIIWAEVLFELNRWKINEDTYDVALQAYKMPISYLLCRTELLGATRDILDELLKENKKCVENDFILIEESDDDRSIDENDWDNPIKCEPNADHLSDHNECESWD</sequence>
<dbReference type="Gene3D" id="3.40.50.150">
    <property type="entry name" value="Vaccinia Virus protein VP39"/>
    <property type="match status" value="1"/>
</dbReference>
<comment type="cofactor">
    <cofactor evidence="1">
        <name>Mg(2+)</name>
        <dbReference type="ChEBI" id="CHEBI:18420"/>
    </cofactor>
</comment>
<dbReference type="GO" id="GO:0005737">
    <property type="term" value="C:cytoplasm"/>
    <property type="evidence" value="ECO:0007669"/>
    <property type="project" value="TreeGrafter"/>
</dbReference>
<dbReference type="OMA" id="YEQRYCA"/>
<keyword evidence="8" id="KW-0460">Magnesium</keyword>
<dbReference type="SMR" id="B4NMX4"/>
<keyword evidence="7" id="KW-0479">Metal-binding</keyword>
<dbReference type="eggNOG" id="KOG1045">
    <property type="taxonomic scope" value="Eukaryota"/>
</dbReference>
<evidence type="ECO:0000256" key="6">
    <source>
        <dbReference type="ARBA" id="ARBA00022691"/>
    </source>
</evidence>
<evidence type="ECO:0000256" key="9">
    <source>
        <dbReference type="ARBA" id="ARBA00022884"/>
    </source>
</evidence>
<dbReference type="GO" id="GO:0030422">
    <property type="term" value="P:siRNA processing"/>
    <property type="evidence" value="ECO:0007669"/>
    <property type="project" value="EnsemblMetazoa"/>
</dbReference>
<feature type="compositionally biased region" description="Basic and acidic residues" evidence="13">
    <location>
        <begin position="364"/>
        <end position="385"/>
    </location>
</feature>
<keyword evidence="10" id="KW-0943">RNA-mediated gene silencing</keyword>
<evidence type="ECO:0000256" key="7">
    <source>
        <dbReference type="ARBA" id="ARBA00022723"/>
    </source>
</evidence>
<dbReference type="SUPFAM" id="SSF53335">
    <property type="entry name" value="S-adenosyl-L-methionine-dependent methyltransferases"/>
    <property type="match status" value="1"/>
</dbReference>
<dbReference type="AlphaFoldDB" id="B4NMX4"/>
<evidence type="ECO:0000313" key="14">
    <source>
        <dbReference type="EMBL" id="EDW85713.1"/>
    </source>
</evidence>
<evidence type="ECO:0000256" key="12">
    <source>
        <dbReference type="ARBA" id="ARBA00048418"/>
    </source>
</evidence>
<keyword evidence="5 14" id="KW-0808">Transferase</keyword>
<dbReference type="EC" id="2.1.1.386" evidence="11"/>
<dbReference type="GO" id="GO:0010526">
    <property type="term" value="P:transposable element silencing"/>
    <property type="evidence" value="ECO:0007669"/>
    <property type="project" value="EnsemblMetazoa"/>
</dbReference>
<comment type="catalytic activity">
    <reaction evidence="12">
        <text>small RNA 3'-end nucleotide + S-adenosyl-L-methionine = small RNA 3'-end 2'-O-methylnucleotide + S-adenosyl-L-homocysteine + H(+)</text>
        <dbReference type="Rhea" id="RHEA:37887"/>
        <dbReference type="Rhea" id="RHEA-COMP:10415"/>
        <dbReference type="Rhea" id="RHEA-COMP:10416"/>
        <dbReference type="ChEBI" id="CHEBI:15378"/>
        <dbReference type="ChEBI" id="CHEBI:57856"/>
        <dbReference type="ChEBI" id="CHEBI:59789"/>
        <dbReference type="ChEBI" id="CHEBI:74896"/>
        <dbReference type="ChEBI" id="CHEBI:74898"/>
        <dbReference type="EC" id="2.1.1.386"/>
    </reaction>
</comment>
<dbReference type="GO" id="GO:0003723">
    <property type="term" value="F:RNA binding"/>
    <property type="evidence" value="ECO:0007669"/>
    <property type="project" value="UniProtKB-KW"/>
</dbReference>